<evidence type="ECO:0000256" key="2">
    <source>
        <dbReference type="ARBA" id="ARBA00022801"/>
    </source>
</evidence>
<keyword evidence="2" id="KW-0378">Hydrolase</keyword>
<organism evidence="5">
    <name type="scientific">Methylobacterium bullatum</name>
    <dbReference type="NCBI Taxonomy" id="570505"/>
    <lineage>
        <taxon>Bacteria</taxon>
        <taxon>Pseudomonadati</taxon>
        <taxon>Pseudomonadota</taxon>
        <taxon>Alphaproteobacteria</taxon>
        <taxon>Hyphomicrobiales</taxon>
        <taxon>Methylobacteriaceae</taxon>
        <taxon>Methylobacterium</taxon>
    </lineage>
</organism>
<feature type="domain" description="Histone deacetylase" evidence="4">
    <location>
        <begin position="59"/>
        <end position="328"/>
    </location>
</feature>
<proteinExistence type="inferred from homology"/>
<dbReference type="AlphaFoldDB" id="A0A679ITX5"/>
<dbReference type="SUPFAM" id="SSF52768">
    <property type="entry name" value="Arginase/deacetylase"/>
    <property type="match status" value="1"/>
</dbReference>
<evidence type="ECO:0000313" key="5">
    <source>
        <dbReference type="EMBL" id="CAA2103084.1"/>
    </source>
</evidence>
<dbReference type="PANTHER" id="PTHR10625">
    <property type="entry name" value="HISTONE DEACETYLASE HDAC1-RELATED"/>
    <property type="match status" value="1"/>
</dbReference>
<dbReference type="InterPro" id="IPR023696">
    <property type="entry name" value="Ureohydrolase_dom_sf"/>
</dbReference>
<dbReference type="Gene3D" id="3.40.800.20">
    <property type="entry name" value="Histone deacetylase domain"/>
    <property type="match status" value="1"/>
</dbReference>
<dbReference type="CDD" id="cd09993">
    <property type="entry name" value="HDAC_classIV"/>
    <property type="match status" value="1"/>
</dbReference>
<comment type="similarity">
    <text evidence="1">Belongs to the histone deacetylase family.</text>
</comment>
<gene>
    <name evidence="5" type="primary">acuC</name>
    <name evidence="5" type="ORF">MBUL_02014</name>
</gene>
<dbReference type="PANTHER" id="PTHR10625:SF19">
    <property type="entry name" value="HISTONE DEACETYLASE 12"/>
    <property type="match status" value="1"/>
</dbReference>
<dbReference type="InterPro" id="IPR023801">
    <property type="entry name" value="His_deacetylse_dom"/>
</dbReference>
<dbReference type="GO" id="GO:0040029">
    <property type="term" value="P:epigenetic regulation of gene expression"/>
    <property type="evidence" value="ECO:0007669"/>
    <property type="project" value="TreeGrafter"/>
</dbReference>
<evidence type="ECO:0000259" key="4">
    <source>
        <dbReference type="Pfam" id="PF00850"/>
    </source>
</evidence>
<evidence type="ECO:0000256" key="1">
    <source>
        <dbReference type="ARBA" id="ARBA00005947"/>
    </source>
</evidence>
<accession>A0A679ITX5</accession>
<feature type="region of interest" description="Disordered" evidence="3">
    <location>
        <begin position="16"/>
        <end position="35"/>
    </location>
</feature>
<sequence length="339" mass="35731">MPEAVTGRLFQSYDRHAESIGSSSQGRGRCDRDVADRRPDMIPSIVVHPAYQAVLPDGHRFPMRKYGRLAETLAELGLAPSGFVRPEPADAALLKRAHRSDYVDAVLSCSVSREIEREIGLPVDGSVVARSCASAGGTLVAARLALDHGLAGSAAGGSHHARRETGAGFCVFNDVAVAALALQEEGAIRRALVVDCDVHQGDGTADCLAGSPDLFTFSIHAEKNYPTRKIPGDLDVGLVDDVDDAAYAAVLGAHLPGLLDGLSPDIVFYNAGVDPHMDDRLGRLALTDAGLAARDRYVVGEARRRRIPLVAVIGGGYATDIDALAARHAIVFQAMAALA</sequence>
<protein>
    <submittedName>
        <fullName evidence="5">Acetoin utilization protein AcuC</fullName>
    </submittedName>
</protein>
<dbReference type="InterPro" id="IPR000286">
    <property type="entry name" value="HDACs"/>
</dbReference>
<dbReference type="GO" id="GO:0016787">
    <property type="term" value="F:hydrolase activity"/>
    <property type="evidence" value="ECO:0007669"/>
    <property type="project" value="UniProtKB-KW"/>
</dbReference>
<reference evidence="5" key="1">
    <citation type="submission" date="2019-12" db="EMBL/GenBank/DDBJ databases">
        <authorList>
            <person name="Cremers G."/>
        </authorList>
    </citation>
    <scope>NUCLEOTIDE SEQUENCE</scope>
    <source>
        <strain evidence="5">Mbul1</strain>
    </source>
</reference>
<name>A0A679ITX5_9HYPH</name>
<dbReference type="PRINTS" id="PR01270">
    <property type="entry name" value="HDASUPER"/>
</dbReference>
<evidence type="ECO:0000256" key="3">
    <source>
        <dbReference type="SAM" id="MobiDB-lite"/>
    </source>
</evidence>
<dbReference type="GO" id="GO:0004407">
    <property type="term" value="F:histone deacetylase activity"/>
    <property type="evidence" value="ECO:0007669"/>
    <property type="project" value="InterPro"/>
</dbReference>
<dbReference type="Pfam" id="PF00850">
    <property type="entry name" value="Hist_deacetyl"/>
    <property type="match status" value="1"/>
</dbReference>
<dbReference type="InterPro" id="IPR044150">
    <property type="entry name" value="HDAC_classIV"/>
</dbReference>
<dbReference type="EMBL" id="LR743504">
    <property type="protein sequence ID" value="CAA2103084.1"/>
    <property type="molecule type" value="Genomic_DNA"/>
</dbReference>
<dbReference type="InterPro" id="IPR037138">
    <property type="entry name" value="His_deacetylse_dom_sf"/>
</dbReference>